<protein>
    <submittedName>
        <fullName evidence="2">Uncharacterized protein</fullName>
    </submittedName>
</protein>
<dbReference type="Proteomes" id="UP000000657">
    <property type="component" value="Chromosome"/>
</dbReference>
<sequence>MLRHGGGWQQHRPFCPRVRRSDAARRGRGGRNVFDPRRGPRAPRLRARNIAAPAASEGHMMGDTPARAP</sequence>
<gene>
    <name evidence="2" type="ordered locus">FRAAL5999</name>
</gene>
<feature type="region of interest" description="Disordered" evidence="1">
    <location>
        <begin position="1"/>
        <end position="69"/>
    </location>
</feature>
<proteinExistence type="predicted"/>
<dbReference type="EMBL" id="CT573213">
    <property type="protein sequence ID" value="CAJ64624.1"/>
    <property type="molecule type" value="Genomic_DNA"/>
</dbReference>
<organism evidence="2 3">
    <name type="scientific">Frankia alni (strain DSM 45986 / CECT 9034 / ACN14a)</name>
    <dbReference type="NCBI Taxonomy" id="326424"/>
    <lineage>
        <taxon>Bacteria</taxon>
        <taxon>Bacillati</taxon>
        <taxon>Actinomycetota</taxon>
        <taxon>Actinomycetes</taxon>
        <taxon>Frankiales</taxon>
        <taxon>Frankiaceae</taxon>
        <taxon>Frankia</taxon>
    </lineage>
</organism>
<evidence type="ECO:0000313" key="2">
    <source>
        <dbReference type="EMBL" id="CAJ64624.1"/>
    </source>
</evidence>
<accession>Q0RD50</accession>
<dbReference type="HOGENOM" id="CLU_2769840_0_0_11"/>
<dbReference type="KEGG" id="fal:FRAAL5999"/>
<keyword evidence="3" id="KW-1185">Reference proteome</keyword>
<dbReference type="AlphaFoldDB" id="Q0RD50"/>
<reference evidence="2 3" key="1">
    <citation type="journal article" date="2007" name="Genome Res.">
        <title>Genome characteristics of facultatively symbiotic Frankia sp. strains reflect host range and host plant biogeography.</title>
        <authorList>
            <person name="Normand P."/>
            <person name="Lapierre P."/>
            <person name="Tisa L.S."/>
            <person name="Gogarten J.P."/>
            <person name="Alloisio N."/>
            <person name="Bagnarol E."/>
            <person name="Bassi C.A."/>
            <person name="Berry A.M."/>
            <person name="Bickhart D.M."/>
            <person name="Choisne N."/>
            <person name="Couloux A."/>
            <person name="Cournoyer B."/>
            <person name="Cruveiller S."/>
            <person name="Daubin V."/>
            <person name="Demange N."/>
            <person name="Francino M.P."/>
            <person name="Goltsman E."/>
            <person name="Huang Y."/>
            <person name="Kopp O.R."/>
            <person name="Labarre L."/>
            <person name="Lapidus A."/>
            <person name="Lavire C."/>
            <person name="Marechal J."/>
            <person name="Martinez M."/>
            <person name="Mastronunzio J.E."/>
            <person name="Mullin B.C."/>
            <person name="Niemann J."/>
            <person name="Pujic P."/>
            <person name="Rawnsley T."/>
            <person name="Rouy Z."/>
            <person name="Schenowitz C."/>
            <person name="Sellstedt A."/>
            <person name="Tavares F."/>
            <person name="Tomkins J.P."/>
            <person name="Vallenet D."/>
            <person name="Valverde C."/>
            <person name="Wall L.G."/>
            <person name="Wang Y."/>
            <person name="Medigue C."/>
            <person name="Benson D.R."/>
        </authorList>
    </citation>
    <scope>NUCLEOTIDE SEQUENCE [LARGE SCALE GENOMIC DNA]</scope>
    <source>
        <strain evidence="3">DSM 45986 / CECT 9034 / ACN14a</strain>
    </source>
</reference>
<evidence type="ECO:0000313" key="3">
    <source>
        <dbReference type="Proteomes" id="UP000000657"/>
    </source>
</evidence>
<evidence type="ECO:0000256" key="1">
    <source>
        <dbReference type="SAM" id="MobiDB-lite"/>
    </source>
</evidence>
<name>Q0RD50_FRAAA</name>